<evidence type="ECO:0000313" key="1">
    <source>
        <dbReference type="EMBL" id="SDE05110.1"/>
    </source>
</evidence>
<dbReference type="OrthoDB" id="5405809at2"/>
<gene>
    <name evidence="1" type="ORF">SAMN05661003_10391</name>
</gene>
<accession>A0A1G6ZRD5</accession>
<keyword evidence="2" id="KW-1185">Reference proteome</keyword>
<dbReference type="STRING" id="57664.SAMN05661003_10391"/>
<sequence>MSVYPENNLTTPISQTGIETPGAYASVNYDDWQQNNLIDEYSDLSYEQYEFTLGGTYNFSDVCFTKLQGSYAIFESDEEFVYGDEDGKAFSGYVSVGYKF</sequence>
<dbReference type="Proteomes" id="UP000243205">
    <property type="component" value="Unassembled WGS sequence"/>
</dbReference>
<proteinExistence type="predicted"/>
<protein>
    <submittedName>
        <fullName evidence="1">Uncharacterized protein</fullName>
    </submittedName>
</protein>
<dbReference type="EMBL" id="FNAQ01000003">
    <property type="protein sequence ID" value="SDE05110.1"/>
    <property type="molecule type" value="Genomic_DNA"/>
</dbReference>
<reference evidence="2" key="1">
    <citation type="submission" date="2016-10" db="EMBL/GenBank/DDBJ databases">
        <authorList>
            <person name="Varghese N."/>
            <person name="Submissions S."/>
        </authorList>
    </citation>
    <scope>NUCLEOTIDE SEQUENCE [LARGE SCALE GENOMIC DNA]</scope>
    <source>
        <strain evidence="2">DSM 8987</strain>
    </source>
</reference>
<organism evidence="1 2">
    <name type="scientific">Desulfuromonas thiophila</name>
    <dbReference type="NCBI Taxonomy" id="57664"/>
    <lineage>
        <taxon>Bacteria</taxon>
        <taxon>Pseudomonadati</taxon>
        <taxon>Thermodesulfobacteriota</taxon>
        <taxon>Desulfuromonadia</taxon>
        <taxon>Desulfuromonadales</taxon>
        <taxon>Desulfuromonadaceae</taxon>
        <taxon>Desulfuromonas</taxon>
    </lineage>
</organism>
<name>A0A1G6ZRD5_9BACT</name>
<dbReference type="AlphaFoldDB" id="A0A1G6ZRD5"/>
<evidence type="ECO:0000313" key="2">
    <source>
        <dbReference type="Proteomes" id="UP000243205"/>
    </source>
</evidence>